<reference evidence="6 7" key="1">
    <citation type="submission" date="2019-09" db="EMBL/GenBank/DDBJ databases">
        <title>Mumia zhuanghuii sp. nov. isolated from the intestinal contents of plateau pika (Ochotona curzoniae) in the Qinghai-Tibet plateau of China.</title>
        <authorList>
            <person name="Tian Z."/>
        </authorList>
    </citation>
    <scope>NUCLEOTIDE SEQUENCE [LARGE SCALE GENOMIC DNA]</scope>
    <source>
        <strain evidence="7">350</strain>
    </source>
</reference>
<dbReference type="InterPro" id="IPR016292">
    <property type="entry name" value="Epoxide_hydrolase"/>
</dbReference>
<proteinExistence type="inferred from homology"/>
<dbReference type="InterPro" id="IPR000639">
    <property type="entry name" value="Epox_hydrolase-like"/>
</dbReference>
<evidence type="ECO:0000313" key="6">
    <source>
        <dbReference type="EMBL" id="KAA1425419.1"/>
    </source>
</evidence>
<feature type="active site" description="Proton acceptor" evidence="4">
    <location>
        <position position="373"/>
    </location>
</feature>
<dbReference type="AlphaFoldDB" id="A0A5Q6S5D9"/>
<protein>
    <submittedName>
        <fullName evidence="6">Epoxide hydrolase</fullName>
    </submittedName>
</protein>
<dbReference type="PIRSF" id="PIRSF001112">
    <property type="entry name" value="Epoxide_hydrolase"/>
    <property type="match status" value="1"/>
</dbReference>
<dbReference type="EMBL" id="VDFQ02000001">
    <property type="protein sequence ID" value="KAA1425419.1"/>
    <property type="molecule type" value="Genomic_DNA"/>
</dbReference>
<evidence type="ECO:0000259" key="5">
    <source>
        <dbReference type="Pfam" id="PF06441"/>
    </source>
</evidence>
<evidence type="ECO:0000256" key="2">
    <source>
        <dbReference type="ARBA" id="ARBA00022797"/>
    </source>
</evidence>
<evidence type="ECO:0000256" key="3">
    <source>
        <dbReference type="ARBA" id="ARBA00022801"/>
    </source>
</evidence>
<feature type="active site" description="Proton donor" evidence="4">
    <location>
        <position position="324"/>
    </location>
</feature>
<dbReference type="RefSeq" id="WP_149768594.1">
    <property type="nucleotide sequence ID" value="NZ_VDFQ02000001.1"/>
</dbReference>
<dbReference type="GO" id="GO:0097176">
    <property type="term" value="P:epoxide metabolic process"/>
    <property type="evidence" value="ECO:0007669"/>
    <property type="project" value="TreeGrafter"/>
</dbReference>
<evidence type="ECO:0000313" key="7">
    <source>
        <dbReference type="Proteomes" id="UP000307768"/>
    </source>
</evidence>
<accession>A0A5Q6S5D9</accession>
<comment type="caution">
    <text evidence="6">The sequence shown here is derived from an EMBL/GenBank/DDBJ whole genome shotgun (WGS) entry which is preliminary data.</text>
</comment>
<dbReference type="Gene3D" id="3.40.50.1820">
    <property type="entry name" value="alpha/beta hydrolase"/>
    <property type="match status" value="1"/>
</dbReference>
<sequence>MATTRNDDETITPFTINVPQAQLDDLAQRLARTRFTSPLPGDSWATGVPTSYLRELVKYWRDDYDWRAQEAALNAYPQFVTTIDGQQIHFLHVRSSESGALPLLMTHGWPGSVVEFLDVIGPLTEPATSGDEAAPAFDVVIPSLPGFGFSGPVNDAGWDETRIARTWAELMRRLGYDRYGVQGGDIGAGVSPAVARVTGSDGSPGSTVLGVHLNGNIGVPTGPLDDDELASLTDLERDRVRRVGEFMQEQFGYIAIQSTRPSALAAGLSDSPVGQLAWIVDKLREWTYPRETLPHEVLGTDRLLTNVMLYWLTDTAASSAYVGYASAESWGDPLPRSGVPTGVIVFAGDVGIRRYAETEHSIVRWVDVDRGGHFAAWEEPSLLVDDVRAFFAALR</sequence>
<name>A0A5Q6S5D9_9ACTN</name>
<keyword evidence="3 6" id="KW-0378">Hydrolase</keyword>
<dbReference type="SUPFAM" id="SSF53474">
    <property type="entry name" value="alpha/beta-Hydrolases"/>
    <property type="match status" value="1"/>
</dbReference>
<feature type="active site" description="Nucleophile" evidence="4">
    <location>
        <position position="185"/>
    </location>
</feature>
<dbReference type="InterPro" id="IPR029058">
    <property type="entry name" value="AB_hydrolase_fold"/>
</dbReference>
<dbReference type="InterPro" id="IPR010497">
    <property type="entry name" value="Epoxide_hydro_N"/>
</dbReference>
<dbReference type="Pfam" id="PF06441">
    <property type="entry name" value="EHN"/>
    <property type="match status" value="1"/>
</dbReference>
<comment type="similarity">
    <text evidence="1">Belongs to the peptidase S33 family.</text>
</comment>
<organism evidence="6 7">
    <name type="scientific">Mumia zhuanghuii</name>
    <dbReference type="NCBI Taxonomy" id="2585211"/>
    <lineage>
        <taxon>Bacteria</taxon>
        <taxon>Bacillati</taxon>
        <taxon>Actinomycetota</taxon>
        <taxon>Actinomycetes</taxon>
        <taxon>Propionibacteriales</taxon>
        <taxon>Nocardioidaceae</taxon>
        <taxon>Mumia</taxon>
    </lineage>
</organism>
<keyword evidence="2" id="KW-0058">Aromatic hydrocarbons catabolism</keyword>
<dbReference type="Proteomes" id="UP000307768">
    <property type="component" value="Unassembled WGS sequence"/>
</dbReference>
<dbReference type="PANTHER" id="PTHR21661:SF35">
    <property type="entry name" value="EPOXIDE HYDROLASE"/>
    <property type="match status" value="1"/>
</dbReference>
<dbReference type="OrthoDB" id="4654311at2"/>
<dbReference type="PRINTS" id="PR00412">
    <property type="entry name" value="EPOXHYDRLASE"/>
</dbReference>
<dbReference type="GO" id="GO:0004301">
    <property type="term" value="F:epoxide hydrolase activity"/>
    <property type="evidence" value="ECO:0007669"/>
    <property type="project" value="TreeGrafter"/>
</dbReference>
<evidence type="ECO:0000256" key="1">
    <source>
        <dbReference type="ARBA" id="ARBA00010088"/>
    </source>
</evidence>
<gene>
    <name evidence="6" type="ORF">FE697_006100</name>
</gene>
<dbReference type="PANTHER" id="PTHR21661">
    <property type="entry name" value="EPOXIDE HYDROLASE 1-RELATED"/>
    <property type="match status" value="1"/>
</dbReference>
<evidence type="ECO:0000256" key="4">
    <source>
        <dbReference type="PIRSR" id="PIRSR001112-1"/>
    </source>
</evidence>
<feature type="domain" description="Epoxide hydrolase N-terminal" evidence="5">
    <location>
        <begin position="11"/>
        <end position="116"/>
    </location>
</feature>